<keyword evidence="1" id="KW-0732">Signal</keyword>
<dbReference type="Gene3D" id="2.60.40.10">
    <property type="entry name" value="Immunoglobulins"/>
    <property type="match status" value="2"/>
</dbReference>
<evidence type="ECO:0000256" key="1">
    <source>
        <dbReference type="ARBA" id="ARBA00022729"/>
    </source>
</evidence>
<evidence type="ECO:0000259" key="4">
    <source>
        <dbReference type="PROSITE" id="PS50835"/>
    </source>
</evidence>
<dbReference type="InterPro" id="IPR013098">
    <property type="entry name" value="Ig_I-set"/>
</dbReference>
<organism evidence="5 6">
    <name type="scientific">Trichuris muris</name>
    <name type="common">Mouse whipworm</name>
    <dbReference type="NCBI Taxonomy" id="70415"/>
    <lineage>
        <taxon>Eukaryota</taxon>
        <taxon>Metazoa</taxon>
        <taxon>Ecdysozoa</taxon>
        <taxon>Nematoda</taxon>
        <taxon>Enoplea</taxon>
        <taxon>Dorylaimia</taxon>
        <taxon>Trichinellida</taxon>
        <taxon>Trichuridae</taxon>
        <taxon>Trichuris</taxon>
    </lineage>
</organism>
<dbReference type="GO" id="GO:0007156">
    <property type="term" value="P:homophilic cell adhesion via plasma membrane adhesion molecules"/>
    <property type="evidence" value="ECO:0007669"/>
    <property type="project" value="TreeGrafter"/>
</dbReference>
<feature type="domain" description="Ig-like" evidence="4">
    <location>
        <begin position="211"/>
        <end position="296"/>
    </location>
</feature>
<dbReference type="PANTHER" id="PTHR45080">
    <property type="entry name" value="CONTACTIN 5"/>
    <property type="match status" value="1"/>
</dbReference>
<dbReference type="InterPro" id="IPR003599">
    <property type="entry name" value="Ig_sub"/>
</dbReference>
<dbReference type="InterPro" id="IPR007110">
    <property type="entry name" value="Ig-like_dom"/>
</dbReference>
<proteinExistence type="predicted"/>
<dbReference type="GO" id="GO:0050808">
    <property type="term" value="P:synapse organization"/>
    <property type="evidence" value="ECO:0007669"/>
    <property type="project" value="TreeGrafter"/>
</dbReference>
<sequence>MGDLSTASRKIRYGRLMESKRLKHVFRASRGQTNLIFLILVTVVLSKVEGSSVAYLKKLLQEKEDSINSHAELYHLVEKPSLHISAAPKDIQIGQGTSVSLRCDAQGIPTPTISWKFNGNSILQGKRESERNLFELLMNGGEETVQSSNTAAQLYIPCATYEQDGNYECVAENGFATVSAKARVVVDKTLPAVAHSECVGRFLAEESERTPKIYMWTDFRFEVIGASVQLFCRASGNPEPKVSWYRADGRQIVSGGRFNILDNGDLLIRHGMWDDAGLYFCKATNNLGMSEVQTFYYPTAVRKQKENEVSEKK</sequence>
<name>A0A5S6QN04_TRIMR</name>
<dbReference type="FunFam" id="2.60.40.10:FF:002402">
    <property type="entry name" value="Zwei Ig domain protein zig-4"/>
    <property type="match status" value="1"/>
</dbReference>
<feature type="domain" description="Ig-like" evidence="4">
    <location>
        <begin position="80"/>
        <end position="185"/>
    </location>
</feature>
<dbReference type="GO" id="GO:0043025">
    <property type="term" value="C:neuronal cell body"/>
    <property type="evidence" value="ECO:0007669"/>
    <property type="project" value="TreeGrafter"/>
</dbReference>
<dbReference type="Pfam" id="PF13927">
    <property type="entry name" value="Ig_3"/>
    <property type="match status" value="1"/>
</dbReference>
<dbReference type="PANTHER" id="PTHR45080:SF8">
    <property type="entry name" value="IG-LIKE DOMAIN-CONTAINING PROTEIN"/>
    <property type="match status" value="1"/>
</dbReference>
<dbReference type="GO" id="GO:0008046">
    <property type="term" value="F:axon guidance receptor activity"/>
    <property type="evidence" value="ECO:0007669"/>
    <property type="project" value="TreeGrafter"/>
</dbReference>
<dbReference type="STRING" id="70415.A0A5S6QN04"/>
<evidence type="ECO:0000256" key="2">
    <source>
        <dbReference type="ARBA" id="ARBA00023157"/>
    </source>
</evidence>
<reference evidence="6" key="1">
    <citation type="submission" date="2019-12" db="UniProtKB">
        <authorList>
            <consortium name="WormBaseParasite"/>
        </authorList>
    </citation>
    <scope>IDENTIFICATION</scope>
</reference>
<dbReference type="SUPFAM" id="SSF48726">
    <property type="entry name" value="Immunoglobulin"/>
    <property type="match status" value="2"/>
</dbReference>
<dbReference type="SMART" id="SM00409">
    <property type="entry name" value="IG"/>
    <property type="match status" value="2"/>
</dbReference>
<dbReference type="Proteomes" id="UP000046395">
    <property type="component" value="Unassembled WGS sequence"/>
</dbReference>
<dbReference type="InterPro" id="IPR003598">
    <property type="entry name" value="Ig_sub2"/>
</dbReference>
<dbReference type="AlphaFoldDB" id="A0A5S6QN04"/>
<dbReference type="InterPro" id="IPR013783">
    <property type="entry name" value="Ig-like_fold"/>
</dbReference>
<evidence type="ECO:0000313" key="6">
    <source>
        <dbReference type="WBParaSite" id="TMUE_2000008242.1"/>
    </source>
</evidence>
<dbReference type="Pfam" id="PF07679">
    <property type="entry name" value="I-set"/>
    <property type="match status" value="1"/>
</dbReference>
<dbReference type="InterPro" id="IPR036179">
    <property type="entry name" value="Ig-like_dom_sf"/>
</dbReference>
<dbReference type="PROSITE" id="PS50835">
    <property type="entry name" value="IG_LIKE"/>
    <property type="match status" value="2"/>
</dbReference>
<evidence type="ECO:0000313" key="5">
    <source>
        <dbReference type="Proteomes" id="UP000046395"/>
    </source>
</evidence>
<dbReference type="GO" id="GO:0005886">
    <property type="term" value="C:plasma membrane"/>
    <property type="evidence" value="ECO:0007669"/>
    <property type="project" value="TreeGrafter"/>
</dbReference>
<keyword evidence="2" id="KW-1015">Disulfide bond</keyword>
<dbReference type="InterPro" id="IPR050958">
    <property type="entry name" value="Cell_Adh-Cytoskel_Orgn"/>
</dbReference>
<keyword evidence="3" id="KW-0393">Immunoglobulin domain</keyword>
<dbReference type="GO" id="GO:0030424">
    <property type="term" value="C:axon"/>
    <property type="evidence" value="ECO:0007669"/>
    <property type="project" value="TreeGrafter"/>
</dbReference>
<dbReference type="SMART" id="SM00408">
    <property type="entry name" value="IGc2"/>
    <property type="match status" value="2"/>
</dbReference>
<protein>
    <submittedName>
        <fullName evidence="6">Ig-like domain-containing protein</fullName>
    </submittedName>
</protein>
<dbReference type="WBParaSite" id="TMUE_2000008242.1">
    <property type="protein sequence ID" value="TMUE_2000008242.1"/>
    <property type="gene ID" value="WBGene00289235"/>
</dbReference>
<accession>A0A5S6QN04</accession>
<keyword evidence="5" id="KW-1185">Reference proteome</keyword>
<evidence type="ECO:0000256" key="3">
    <source>
        <dbReference type="ARBA" id="ARBA00023319"/>
    </source>
</evidence>